<name>A0A6J2WEZ7_CHACN</name>
<dbReference type="AlphaFoldDB" id="A0A6J2WEZ7"/>
<feature type="chain" id="PRO_5026701792" evidence="1">
    <location>
        <begin position="35"/>
        <end position="190"/>
    </location>
</feature>
<evidence type="ECO:0000313" key="3">
    <source>
        <dbReference type="RefSeq" id="XP_030642387.1"/>
    </source>
</evidence>
<dbReference type="InParanoid" id="A0A6J2WEZ7"/>
<reference evidence="3" key="1">
    <citation type="submission" date="2025-08" db="UniProtKB">
        <authorList>
            <consortium name="RefSeq"/>
        </authorList>
    </citation>
    <scope>IDENTIFICATION</scope>
</reference>
<evidence type="ECO:0000313" key="2">
    <source>
        <dbReference type="Proteomes" id="UP000504632"/>
    </source>
</evidence>
<dbReference type="InterPro" id="IPR040439">
    <property type="entry name" value="FAM237A/B"/>
</dbReference>
<dbReference type="Proteomes" id="UP000504632">
    <property type="component" value="Chromosome 10"/>
</dbReference>
<keyword evidence="1" id="KW-0732">Signal</keyword>
<dbReference type="GeneID" id="115822618"/>
<gene>
    <name evidence="3" type="primary">LOC115822618</name>
</gene>
<feature type="signal peptide" evidence="1">
    <location>
        <begin position="1"/>
        <end position="34"/>
    </location>
</feature>
<evidence type="ECO:0000256" key="1">
    <source>
        <dbReference type="SAM" id="SignalP"/>
    </source>
</evidence>
<protein>
    <submittedName>
        <fullName evidence="3">Protein FAM237A-like</fullName>
    </submittedName>
</protein>
<dbReference type="PANTHER" id="PTHR36690">
    <property type="entry name" value="PROTEIN FAM237A"/>
    <property type="match status" value="1"/>
</dbReference>
<sequence length="190" mass="21607">MLSLSLLRMDCTCLSMRLAKVLLIGCMCAVPLQGQKPGQVDPLTLSRADPQCWDSSSALLLEMRSPRIADSVPAFWDLMIFLKSSENLKHGALFWDLAQVFWDIYVDCVLSRTHGLGRRQTSYPQERITAMRSLITDKSFVQDVHTNFSKLKEFTQGWFKIQVQRVGLGGLTGENRLRTKSSSKLQKEFF</sequence>
<dbReference type="OrthoDB" id="9931800at2759"/>
<organism evidence="2 3">
    <name type="scientific">Chanos chanos</name>
    <name type="common">Milkfish</name>
    <name type="synonym">Mugil chanos</name>
    <dbReference type="NCBI Taxonomy" id="29144"/>
    <lineage>
        <taxon>Eukaryota</taxon>
        <taxon>Metazoa</taxon>
        <taxon>Chordata</taxon>
        <taxon>Craniata</taxon>
        <taxon>Vertebrata</taxon>
        <taxon>Euteleostomi</taxon>
        <taxon>Actinopterygii</taxon>
        <taxon>Neopterygii</taxon>
        <taxon>Teleostei</taxon>
        <taxon>Ostariophysi</taxon>
        <taxon>Gonorynchiformes</taxon>
        <taxon>Chanidae</taxon>
        <taxon>Chanos</taxon>
    </lineage>
</organism>
<proteinExistence type="predicted"/>
<keyword evidence="2" id="KW-1185">Reference proteome</keyword>
<accession>A0A6J2WEZ7</accession>
<dbReference type="RefSeq" id="XP_030642387.1">
    <property type="nucleotide sequence ID" value="XM_030786527.1"/>
</dbReference>
<dbReference type="PANTHER" id="PTHR36690:SF2">
    <property type="entry name" value="PROTEIN FAM237A"/>
    <property type="match status" value="1"/>
</dbReference>